<organism evidence="2 3">
    <name type="scientific">Pichia angusta</name>
    <name type="common">Yeast</name>
    <name type="synonym">Hansenula polymorpha</name>
    <dbReference type="NCBI Taxonomy" id="870730"/>
    <lineage>
        <taxon>Eukaryota</taxon>
        <taxon>Fungi</taxon>
        <taxon>Dikarya</taxon>
        <taxon>Ascomycota</taxon>
        <taxon>Saccharomycotina</taxon>
        <taxon>Pichiomycetes</taxon>
        <taxon>Pichiales</taxon>
        <taxon>Pichiaceae</taxon>
        <taxon>Ogataea</taxon>
    </lineage>
</organism>
<feature type="transmembrane region" description="Helical" evidence="1">
    <location>
        <begin position="70"/>
        <end position="87"/>
    </location>
</feature>
<comment type="caution">
    <text evidence="2">The sequence shown here is derived from an EMBL/GenBank/DDBJ whole genome shotgun (WGS) entry which is preliminary data.</text>
</comment>
<feature type="non-terminal residue" evidence="2">
    <location>
        <position position="108"/>
    </location>
</feature>
<evidence type="ECO:0000256" key="1">
    <source>
        <dbReference type="SAM" id="Phobius"/>
    </source>
</evidence>
<accession>A0ABQ7RPN4</accession>
<evidence type="ECO:0000313" key="3">
    <source>
        <dbReference type="Proteomes" id="UP001197328"/>
    </source>
</evidence>
<protein>
    <submittedName>
        <fullName evidence="2">Uncharacterized protein</fullName>
    </submittedName>
</protein>
<sequence>MGSEKDVAVTTGQVSRFSHELNTHEVIATITSANGHNVEITTDVDLAMKLAVAHKVEYDEKKDIALRRKIDFLLMPMLMLMVTGLYMDKSALSTSAILGIKEDLKMEG</sequence>
<keyword evidence="1" id="KW-0472">Membrane</keyword>
<keyword evidence="1" id="KW-0812">Transmembrane</keyword>
<proteinExistence type="predicted"/>
<name>A0ABQ7RPN4_PICAN</name>
<evidence type="ECO:0000313" key="2">
    <source>
        <dbReference type="EMBL" id="KAG7845525.1"/>
    </source>
</evidence>
<keyword evidence="3" id="KW-1185">Reference proteome</keyword>
<dbReference type="EMBL" id="JAHLVD010000021">
    <property type="protein sequence ID" value="KAG7845525.1"/>
    <property type="molecule type" value="Genomic_DNA"/>
</dbReference>
<keyword evidence="1" id="KW-1133">Transmembrane helix</keyword>
<dbReference type="Proteomes" id="UP001197328">
    <property type="component" value="Unassembled WGS sequence"/>
</dbReference>
<gene>
    <name evidence="2" type="ORF">KL940_005211</name>
</gene>
<reference evidence="2 3" key="1">
    <citation type="journal article" date="2021" name="G3 (Bethesda)">
        <title>Genomic diversity, chromosomal rearrangements, and interspecies hybridization in the ogataea polymorpha species complex.</title>
        <authorList>
            <person name="Hanson S.J."/>
            <person name="Cinneide E.O."/>
            <person name="Salzberg L.I."/>
            <person name="Wolfe K.H."/>
            <person name="McGowan J."/>
            <person name="Fitzpatrick D.A."/>
            <person name="Matlin K."/>
        </authorList>
    </citation>
    <scope>NUCLEOTIDE SEQUENCE [LARGE SCALE GENOMIC DNA]</scope>
    <source>
        <strain evidence="2">51-138</strain>
    </source>
</reference>